<evidence type="ECO:0000256" key="1">
    <source>
        <dbReference type="ARBA" id="ARBA00022723"/>
    </source>
</evidence>
<dbReference type="PANTHER" id="PTHR15999:SF2">
    <property type="entry name" value="ZINC FINGER CW-TYPE PWWP DOMAIN PROTEIN 1"/>
    <property type="match status" value="1"/>
</dbReference>
<feature type="region of interest" description="Disordered" evidence="4">
    <location>
        <begin position="121"/>
        <end position="179"/>
    </location>
</feature>
<evidence type="ECO:0000259" key="5">
    <source>
        <dbReference type="PROSITE" id="PS51050"/>
    </source>
</evidence>
<evidence type="ECO:0000313" key="7">
    <source>
        <dbReference type="Proteomes" id="UP001164746"/>
    </source>
</evidence>
<dbReference type="Gene3D" id="2.30.30.140">
    <property type="match status" value="1"/>
</dbReference>
<proteinExistence type="predicted"/>
<dbReference type="InterPro" id="IPR000313">
    <property type="entry name" value="PWWP_dom"/>
</dbReference>
<dbReference type="PROSITE" id="PS51050">
    <property type="entry name" value="ZF_CW"/>
    <property type="match status" value="1"/>
</dbReference>
<feature type="non-terminal residue" evidence="6">
    <location>
        <position position="179"/>
    </location>
</feature>
<dbReference type="Gene3D" id="3.30.40.100">
    <property type="match status" value="1"/>
</dbReference>
<sequence length="179" mass="20428">LTENIWVQCDNPDCQKWRRIPARFADSLDDQSWYCHMNPDRNMNTCSATEEDHAKYDRMARKAGIKWPAVITRDPEVGVHVLIDIDGDPTTYHIEFLGNPHSHSWVAAKHVQVYGHKNLEDIDGSQSQSQPHTQRPGRGRLTNPVTTTHLKARQRKGKLKILTAPNPSHNHTLKGQAEE</sequence>
<feature type="non-terminal residue" evidence="6">
    <location>
        <position position="1"/>
    </location>
</feature>
<keyword evidence="1" id="KW-0479">Metal-binding</keyword>
<keyword evidence="2" id="KW-0863">Zinc-finger</keyword>
<protein>
    <submittedName>
        <fullName evidence="6">ZCPW2-like protein</fullName>
    </submittedName>
</protein>
<dbReference type="Proteomes" id="UP001164746">
    <property type="component" value="Chromosome 1"/>
</dbReference>
<dbReference type="InterPro" id="IPR011124">
    <property type="entry name" value="Znf_CW"/>
</dbReference>
<dbReference type="PANTHER" id="PTHR15999">
    <property type="entry name" value="ZINC FINGER CW-TYPE PWWP DOMAIN PROTEIN 1"/>
    <property type="match status" value="1"/>
</dbReference>
<dbReference type="InterPro" id="IPR042778">
    <property type="entry name" value="ZCWPW1/ZCWPW2"/>
</dbReference>
<accession>A0ABY7DG65</accession>
<keyword evidence="7" id="KW-1185">Reference proteome</keyword>
<evidence type="ECO:0000256" key="4">
    <source>
        <dbReference type="SAM" id="MobiDB-lite"/>
    </source>
</evidence>
<evidence type="ECO:0000256" key="2">
    <source>
        <dbReference type="ARBA" id="ARBA00022771"/>
    </source>
</evidence>
<dbReference type="Pfam" id="PF00855">
    <property type="entry name" value="PWWP"/>
    <property type="match status" value="1"/>
</dbReference>
<gene>
    <name evidence="6" type="ORF">MAR_007554</name>
</gene>
<organism evidence="6 7">
    <name type="scientific">Mya arenaria</name>
    <name type="common">Soft-shell clam</name>
    <dbReference type="NCBI Taxonomy" id="6604"/>
    <lineage>
        <taxon>Eukaryota</taxon>
        <taxon>Metazoa</taxon>
        <taxon>Spiralia</taxon>
        <taxon>Lophotrochozoa</taxon>
        <taxon>Mollusca</taxon>
        <taxon>Bivalvia</taxon>
        <taxon>Autobranchia</taxon>
        <taxon>Heteroconchia</taxon>
        <taxon>Euheterodonta</taxon>
        <taxon>Imparidentia</taxon>
        <taxon>Neoheterodontei</taxon>
        <taxon>Myida</taxon>
        <taxon>Myoidea</taxon>
        <taxon>Myidae</taxon>
        <taxon>Mya</taxon>
    </lineage>
</organism>
<evidence type="ECO:0000313" key="6">
    <source>
        <dbReference type="EMBL" id="WAQ95083.1"/>
    </source>
</evidence>
<reference evidence="6" key="1">
    <citation type="submission" date="2022-11" db="EMBL/GenBank/DDBJ databases">
        <title>Centuries of genome instability and evolution in soft-shell clam transmissible cancer (bioRxiv).</title>
        <authorList>
            <person name="Hart S.F.M."/>
            <person name="Yonemitsu M.A."/>
            <person name="Giersch R.M."/>
            <person name="Beal B.F."/>
            <person name="Arriagada G."/>
            <person name="Davis B.W."/>
            <person name="Ostrander E.A."/>
            <person name="Goff S.P."/>
            <person name="Metzger M.J."/>
        </authorList>
    </citation>
    <scope>NUCLEOTIDE SEQUENCE</scope>
    <source>
        <strain evidence="6">MELC-2E11</strain>
        <tissue evidence="6">Siphon/mantle</tissue>
    </source>
</reference>
<dbReference type="SUPFAM" id="SSF63748">
    <property type="entry name" value="Tudor/PWWP/MBT"/>
    <property type="match status" value="1"/>
</dbReference>
<feature type="compositionally biased region" description="Polar residues" evidence="4">
    <location>
        <begin position="124"/>
        <end position="133"/>
    </location>
</feature>
<evidence type="ECO:0000256" key="3">
    <source>
        <dbReference type="ARBA" id="ARBA00022833"/>
    </source>
</evidence>
<dbReference type="Pfam" id="PF07496">
    <property type="entry name" value="zf-CW"/>
    <property type="match status" value="1"/>
</dbReference>
<feature type="compositionally biased region" description="Basic residues" evidence="4">
    <location>
        <begin position="150"/>
        <end position="159"/>
    </location>
</feature>
<name>A0ABY7DG65_MYAAR</name>
<keyword evidence="3" id="KW-0862">Zinc</keyword>
<feature type="domain" description="CW-type" evidence="5">
    <location>
        <begin position="1"/>
        <end position="54"/>
    </location>
</feature>
<dbReference type="EMBL" id="CP111012">
    <property type="protein sequence ID" value="WAQ95083.1"/>
    <property type="molecule type" value="Genomic_DNA"/>
</dbReference>